<feature type="coiled-coil region" evidence="1">
    <location>
        <begin position="194"/>
        <end position="221"/>
    </location>
</feature>
<dbReference type="EMBL" id="DXEV01000046">
    <property type="protein sequence ID" value="HIX56330.1"/>
    <property type="molecule type" value="Genomic_DNA"/>
</dbReference>
<evidence type="ECO:0000256" key="1">
    <source>
        <dbReference type="SAM" id="Coils"/>
    </source>
</evidence>
<evidence type="ECO:0000256" key="2">
    <source>
        <dbReference type="SAM" id="SignalP"/>
    </source>
</evidence>
<reference evidence="3" key="1">
    <citation type="journal article" date="2021" name="PeerJ">
        <title>Extensive microbial diversity within the chicken gut microbiome revealed by metagenomics and culture.</title>
        <authorList>
            <person name="Gilroy R."/>
            <person name="Ravi A."/>
            <person name="Getino M."/>
            <person name="Pursley I."/>
            <person name="Horton D.L."/>
            <person name="Alikhan N.F."/>
            <person name="Baker D."/>
            <person name="Gharbi K."/>
            <person name="Hall N."/>
            <person name="Watson M."/>
            <person name="Adriaenssens E.M."/>
            <person name="Foster-Nyarko E."/>
            <person name="Jarju S."/>
            <person name="Secka A."/>
            <person name="Antonio M."/>
            <person name="Oren A."/>
            <person name="Chaudhuri R.R."/>
            <person name="La Ragione R."/>
            <person name="Hildebrand F."/>
            <person name="Pallen M.J."/>
        </authorList>
    </citation>
    <scope>NUCLEOTIDE SEQUENCE</scope>
    <source>
        <strain evidence="3">USASDec5-558</strain>
    </source>
</reference>
<keyword evidence="2" id="KW-0732">Signal</keyword>
<proteinExistence type="predicted"/>
<comment type="caution">
    <text evidence="3">The sequence shown here is derived from an EMBL/GenBank/DDBJ whole genome shotgun (WGS) entry which is preliminary data.</text>
</comment>
<organism evidence="3 4">
    <name type="scientific">Candidatus Anaerobiospirillum pullistercoris</name>
    <dbReference type="NCBI Taxonomy" id="2838452"/>
    <lineage>
        <taxon>Bacteria</taxon>
        <taxon>Pseudomonadati</taxon>
        <taxon>Pseudomonadota</taxon>
        <taxon>Gammaproteobacteria</taxon>
        <taxon>Aeromonadales</taxon>
        <taxon>Succinivibrionaceae</taxon>
        <taxon>Anaerobiospirillum</taxon>
    </lineage>
</organism>
<name>A0A9D1WBW6_9GAMM</name>
<gene>
    <name evidence="3" type="ORF">H9850_02540</name>
</gene>
<evidence type="ECO:0000313" key="4">
    <source>
        <dbReference type="Proteomes" id="UP000886829"/>
    </source>
</evidence>
<feature type="chain" id="PRO_5039082937" evidence="2">
    <location>
        <begin position="25"/>
        <end position="466"/>
    </location>
</feature>
<dbReference type="AlphaFoldDB" id="A0A9D1WBW6"/>
<dbReference type="Proteomes" id="UP000886829">
    <property type="component" value="Unassembled WGS sequence"/>
</dbReference>
<feature type="coiled-coil region" evidence="1">
    <location>
        <begin position="360"/>
        <end position="450"/>
    </location>
</feature>
<evidence type="ECO:0000313" key="3">
    <source>
        <dbReference type="EMBL" id="HIX56330.1"/>
    </source>
</evidence>
<protein>
    <submittedName>
        <fullName evidence="3">Uncharacterized protein</fullName>
    </submittedName>
</protein>
<feature type="signal peptide" evidence="2">
    <location>
        <begin position="1"/>
        <end position="24"/>
    </location>
</feature>
<reference evidence="3" key="2">
    <citation type="submission" date="2021-04" db="EMBL/GenBank/DDBJ databases">
        <authorList>
            <person name="Gilroy R."/>
        </authorList>
    </citation>
    <scope>NUCLEOTIDE SEQUENCE</scope>
    <source>
        <strain evidence="3">USASDec5-558</strain>
    </source>
</reference>
<accession>A0A9D1WBW6</accession>
<sequence>MRKTILAASVTAIMAFATATTAMMATAMATAEAAAEAAAATEAQDIAQEDSAFKLDLHRFFPQYRAVPSKLILQADVTRVSSSTENKFLGAASGALGCLFSDPSDPDCYKASASLGTNIALSSDEMVQILEEGFASPDERLEAFGEYLGRIDDHVADMVKAVQRVHTDGSRQFAYLKDLIAGGDATSYELYKNAEDYRVNLELMQANLQQYQQLLPQAAQAMYTLARGNDGGSQSKAAKFCDGQLSRLTFRVNRLADLTETYQEEYDLLNFAAMTQEVREDEGYTPNFLYLLMDQAERAADKLHNALNADGDSSNEAVYVEKSEPQVAKLSADELQQQQRQSQEDHAQIMVVTEADRQQFQDMKSELQQLRSDSEKLQKQLAYYESAMQVLRNQLDADQKLLAELQDQKQQLQQQSAAQNSLSSEERQKLKSYEQYIAQLEKEIEEIRSSYLAYDDYRNVLDIEVR</sequence>
<keyword evidence="1" id="KW-0175">Coiled coil</keyword>